<keyword evidence="2" id="KW-1185">Reference proteome</keyword>
<protein>
    <submittedName>
        <fullName evidence="1">Uncharacterized protein</fullName>
    </submittedName>
</protein>
<dbReference type="EMBL" id="OU898276">
    <property type="protein sequence ID" value="CAG9827484.1"/>
    <property type="molecule type" value="Genomic_DNA"/>
</dbReference>
<evidence type="ECO:0000313" key="1">
    <source>
        <dbReference type="EMBL" id="CAG9827484.1"/>
    </source>
</evidence>
<organism evidence="1 2">
    <name type="scientific">Diabrotica balteata</name>
    <name type="common">Banded cucumber beetle</name>
    <dbReference type="NCBI Taxonomy" id="107213"/>
    <lineage>
        <taxon>Eukaryota</taxon>
        <taxon>Metazoa</taxon>
        <taxon>Ecdysozoa</taxon>
        <taxon>Arthropoda</taxon>
        <taxon>Hexapoda</taxon>
        <taxon>Insecta</taxon>
        <taxon>Pterygota</taxon>
        <taxon>Neoptera</taxon>
        <taxon>Endopterygota</taxon>
        <taxon>Coleoptera</taxon>
        <taxon>Polyphaga</taxon>
        <taxon>Cucujiformia</taxon>
        <taxon>Chrysomeloidea</taxon>
        <taxon>Chrysomelidae</taxon>
        <taxon>Galerucinae</taxon>
        <taxon>Diabroticina</taxon>
        <taxon>Diabroticites</taxon>
        <taxon>Diabrotica</taxon>
    </lineage>
</organism>
<dbReference type="AlphaFoldDB" id="A0A9N9SNV2"/>
<name>A0A9N9SNV2_DIABA</name>
<gene>
    <name evidence="1" type="ORF">DIABBA_LOCUS1478</name>
</gene>
<sequence>MCSHTLLQYFMNISCILSICTFMDSRFKVQGFSDKNEAKKSKERVKKLVTSILKEQEDCTIQNQPVQKKKPVKMTKSMVYF</sequence>
<evidence type="ECO:0000313" key="2">
    <source>
        <dbReference type="Proteomes" id="UP001153709"/>
    </source>
</evidence>
<dbReference type="OrthoDB" id="1607513at2759"/>
<accession>A0A9N9SNV2</accession>
<proteinExistence type="predicted"/>
<reference evidence="1" key="1">
    <citation type="submission" date="2022-01" db="EMBL/GenBank/DDBJ databases">
        <authorList>
            <person name="King R."/>
        </authorList>
    </citation>
    <scope>NUCLEOTIDE SEQUENCE</scope>
</reference>
<dbReference type="Proteomes" id="UP001153709">
    <property type="component" value="Chromosome 1"/>
</dbReference>